<sequence>MIIQTCPVWQGRDGLFEVSCPKCYGSGYRPEEDKPFAQCHTCYGDGTIEVSVCPRCCGVGEVDEDDDEMDVEED</sequence>
<reference evidence="1 2" key="1">
    <citation type="submission" date="2020-02" db="EMBL/GenBank/DDBJ databases">
        <authorList>
            <person name="Subbiah M."/>
            <person name="Call D."/>
        </authorList>
    </citation>
    <scope>NUCLEOTIDE SEQUENCE [LARGE SCALE GENOMIC DNA]</scope>
    <source>
        <strain evidence="1 2">8375wB1</strain>
    </source>
</reference>
<evidence type="ECO:0000313" key="2">
    <source>
        <dbReference type="Proteomes" id="UP000471360"/>
    </source>
</evidence>
<organism evidence="1 2">
    <name type="scientific">Escherichia coli</name>
    <dbReference type="NCBI Taxonomy" id="562"/>
    <lineage>
        <taxon>Bacteria</taxon>
        <taxon>Pseudomonadati</taxon>
        <taxon>Pseudomonadota</taxon>
        <taxon>Gammaproteobacteria</taxon>
        <taxon>Enterobacterales</taxon>
        <taxon>Enterobacteriaceae</taxon>
        <taxon>Escherichia</taxon>
    </lineage>
</organism>
<name>A0A8T6QHR0_ECOLX</name>
<accession>A0A8T6QHR0</accession>
<dbReference type="EMBL" id="JAAGYP010000328">
    <property type="protein sequence ID" value="NEN73862.1"/>
    <property type="molecule type" value="Genomic_DNA"/>
</dbReference>
<dbReference type="AlphaFoldDB" id="A0A8T6QHR0"/>
<dbReference type="InterPro" id="IPR036410">
    <property type="entry name" value="HSP_DnaJ_Cys-rich_dom_sf"/>
</dbReference>
<proteinExistence type="predicted"/>
<dbReference type="SUPFAM" id="SSF57938">
    <property type="entry name" value="DnaJ/Hsp40 cysteine-rich domain"/>
    <property type="match status" value="1"/>
</dbReference>
<comment type="caution">
    <text evidence="1">The sequence shown here is derived from an EMBL/GenBank/DDBJ whole genome shotgun (WGS) entry which is preliminary data.</text>
</comment>
<evidence type="ECO:0000313" key="1">
    <source>
        <dbReference type="EMBL" id="NEN73862.1"/>
    </source>
</evidence>
<dbReference type="Proteomes" id="UP000471360">
    <property type="component" value="Unassembled WGS sequence"/>
</dbReference>
<protein>
    <submittedName>
        <fullName evidence="1">Molecular chaperone DnaJ</fullName>
    </submittedName>
</protein>
<gene>
    <name evidence="1" type="ORF">G3W53_28355</name>
</gene>
<dbReference type="Gene3D" id="2.10.230.10">
    <property type="entry name" value="Heat shock protein DnaJ, cysteine-rich domain"/>
    <property type="match status" value="1"/>
</dbReference>